<proteinExistence type="predicted"/>
<evidence type="ECO:0000313" key="1">
    <source>
        <dbReference type="EMBL" id="DAE28195.1"/>
    </source>
</evidence>
<dbReference type="EMBL" id="BK059082">
    <property type="protein sequence ID" value="DAE28195.1"/>
    <property type="molecule type" value="Genomic_DNA"/>
</dbReference>
<sequence>MIRLEIDKEEALKRCHSNSRKSDIEEHYTELKSRLVDYYSKKASAKIVNEPSVQPTEDASIA</sequence>
<reference evidence="1" key="1">
    <citation type="journal article" date="2021" name="Proc. Natl. Acad. Sci. U.S.A.">
        <title>A Catalog of Tens of Thousands of Viruses from Human Metagenomes Reveals Hidden Associations with Chronic Diseases.</title>
        <authorList>
            <person name="Tisza M.J."/>
            <person name="Buck C.B."/>
        </authorList>
    </citation>
    <scope>NUCLEOTIDE SEQUENCE</scope>
    <source>
        <strain evidence="1">CtQcs9</strain>
    </source>
</reference>
<organism evidence="1">
    <name type="scientific">virus sp. ctQcs9</name>
    <dbReference type="NCBI Taxonomy" id="2825816"/>
    <lineage>
        <taxon>Viruses</taxon>
    </lineage>
</organism>
<protein>
    <submittedName>
        <fullName evidence="1">Uncharacterized protein</fullName>
    </submittedName>
</protein>
<accession>A0A8S5RAK7</accession>
<name>A0A8S5RAK7_9VIRU</name>